<dbReference type="AlphaFoldDB" id="A0A645DL10"/>
<sequence length="91" mass="9573">MEAKQTGHLGLAAADLGGDLRLGHSRCGRLPHSPDQFGARTRDSVVGVAGYLCQTARHGLIIATAIRTECPRSVPRRLTQPPGGLLSSGME</sequence>
<comment type="caution">
    <text evidence="1">The sequence shown here is derived from an EMBL/GenBank/DDBJ whole genome shotgun (WGS) entry which is preliminary data.</text>
</comment>
<accession>A0A645DL10</accession>
<dbReference type="EMBL" id="VSSQ01036703">
    <property type="protein sequence ID" value="MPM89242.1"/>
    <property type="molecule type" value="Genomic_DNA"/>
</dbReference>
<reference evidence="1" key="1">
    <citation type="submission" date="2019-08" db="EMBL/GenBank/DDBJ databases">
        <authorList>
            <person name="Kucharzyk K."/>
            <person name="Murdoch R.W."/>
            <person name="Higgins S."/>
            <person name="Loffler F."/>
        </authorList>
    </citation>
    <scope>NUCLEOTIDE SEQUENCE</scope>
</reference>
<name>A0A645DL10_9ZZZZ</name>
<protein>
    <submittedName>
        <fullName evidence="1">Uncharacterized protein</fullName>
    </submittedName>
</protein>
<evidence type="ECO:0000313" key="1">
    <source>
        <dbReference type="EMBL" id="MPM89242.1"/>
    </source>
</evidence>
<organism evidence="1">
    <name type="scientific">bioreactor metagenome</name>
    <dbReference type="NCBI Taxonomy" id="1076179"/>
    <lineage>
        <taxon>unclassified sequences</taxon>
        <taxon>metagenomes</taxon>
        <taxon>ecological metagenomes</taxon>
    </lineage>
</organism>
<gene>
    <name evidence="1" type="ORF">SDC9_136350</name>
</gene>
<proteinExistence type="predicted"/>